<sequence length="228" mass="23424">MKRIAGYVAAFAAGTMFSGAVAYAGTTVVKAVIGAPAAISVNGNKVATSPTLTYGKTTYVALNSVEQALQSAGMSPSWSHNTLSLSSPQYLLSTASGATQKVSVSQLPFTFQASDGTVITLQSVDATSSGTVLNVTVANDGSKLGQDGLSVFQFSSLAAGGQGIKLVDDADYDGNTDPSTSALYGNINPGESVQDTLTYQALPSGVSGFTWYFSDFDGNNYGVYISLR</sequence>
<evidence type="ECO:0000313" key="3">
    <source>
        <dbReference type="Proteomes" id="UP000186156"/>
    </source>
</evidence>
<dbReference type="AlphaFoldDB" id="A0A1N7MQG0"/>
<protein>
    <recommendedName>
        <fullName evidence="4">Copper amine oxidase N-terminal domain-containing protein</fullName>
    </recommendedName>
</protein>
<dbReference type="EMBL" id="FTOO01000006">
    <property type="protein sequence ID" value="SIS88290.1"/>
    <property type="molecule type" value="Genomic_DNA"/>
</dbReference>
<dbReference type="OrthoDB" id="9853111at2"/>
<gene>
    <name evidence="2" type="ORF">SAMN05421799_10627</name>
</gene>
<evidence type="ECO:0008006" key="4">
    <source>
        <dbReference type="Google" id="ProtNLM"/>
    </source>
</evidence>
<feature type="signal peptide" evidence="1">
    <location>
        <begin position="1"/>
        <end position="24"/>
    </location>
</feature>
<keyword evidence="3" id="KW-1185">Reference proteome</keyword>
<dbReference type="Proteomes" id="UP000186156">
    <property type="component" value="Unassembled WGS sequence"/>
</dbReference>
<feature type="chain" id="PRO_5012771880" description="Copper amine oxidase N-terminal domain-containing protein" evidence="1">
    <location>
        <begin position="25"/>
        <end position="228"/>
    </location>
</feature>
<evidence type="ECO:0000313" key="2">
    <source>
        <dbReference type="EMBL" id="SIS88290.1"/>
    </source>
</evidence>
<proteinExistence type="predicted"/>
<organism evidence="2 3">
    <name type="scientific">Alicyclobacillus vulcanalis</name>
    <dbReference type="NCBI Taxonomy" id="252246"/>
    <lineage>
        <taxon>Bacteria</taxon>
        <taxon>Bacillati</taxon>
        <taxon>Bacillota</taxon>
        <taxon>Bacilli</taxon>
        <taxon>Bacillales</taxon>
        <taxon>Alicyclobacillaceae</taxon>
        <taxon>Alicyclobacillus</taxon>
    </lineage>
</organism>
<dbReference type="RefSeq" id="WP_076346887.1">
    <property type="nucleotide sequence ID" value="NZ_FTOO01000006.1"/>
</dbReference>
<evidence type="ECO:0000256" key="1">
    <source>
        <dbReference type="SAM" id="SignalP"/>
    </source>
</evidence>
<keyword evidence="1" id="KW-0732">Signal</keyword>
<accession>A0A1N7MQG0</accession>
<name>A0A1N7MQG0_9BACL</name>
<dbReference type="STRING" id="252246.SAMN05421799_10627"/>
<reference evidence="3" key="1">
    <citation type="submission" date="2017-01" db="EMBL/GenBank/DDBJ databases">
        <authorList>
            <person name="Varghese N."/>
            <person name="Submissions S."/>
        </authorList>
    </citation>
    <scope>NUCLEOTIDE SEQUENCE [LARGE SCALE GENOMIC DNA]</scope>
    <source>
        <strain evidence="3">DSM 16176</strain>
    </source>
</reference>